<dbReference type="GO" id="GO:0016740">
    <property type="term" value="F:transferase activity"/>
    <property type="evidence" value="ECO:0007669"/>
    <property type="project" value="UniProtKB-KW"/>
</dbReference>
<organism evidence="2 3">
    <name type="scientific">Actinopolymorpha cephalotaxi</name>
    <dbReference type="NCBI Taxonomy" id="504797"/>
    <lineage>
        <taxon>Bacteria</taxon>
        <taxon>Bacillati</taxon>
        <taxon>Actinomycetota</taxon>
        <taxon>Actinomycetes</taxon>
        <taxon>Propionibacteriales</taxon>
        <taxon>Actinopolymorphaceae</taxon>
        <taxon>Actinopolymorpha</taxon>
    </lineage>
</organism>
<dbReference type="STRING" id="504797.SAMN05421678_11747"/>
<dbReference type="SUPFAM" id="SSF56112">
    <property type="entry name" value="Protein kinase-like (PK-like)"/>
    <property type="match status" value="1"/>
</dbReference>
<proteinExistence type="predicted"/>
<dbReference type="Proteomes" id="UP000199052">
    <property type="component" value="Unassembled WGS sequence"/>
</dbReference>
<dbReference type="AlphaFoldDB" id="A0A1I2ZSY5"/>
<name>A0A1I2ZSY5_9ACTN</name>
<evidence type="ECO:0000259" key="1">
    <source>
        <dbReference type="Pfam" id="PF01636"/>
    </source>
</evidence>
<dbReference type="Gene3D" id="3.90.1200.10">
    <property type="match status" value="1"/>
</dbReference>
<evidence type="ECO:0000313" key="2">
    <source>
        <dbReference type="EMBL" id="SFH40810.1"/>
    </source>
</evidence>
<reference evidence="2 3" key="1">
    <citation type="submission" date="2016-10" db="EMBL/GenBank/DDBJ databases">
        <authorList>
            <person name="de Groot N.N."/>
        </authorList>
    </citation>
    <scope>NUCLEOTIDE SEQUENCE [LARGE SCALE GENOMIC DNA]</scope>
    <source>
        <strain evidence="2 3">CPCC 202808</strain>
    </source>
</reference>
<dbReference type="InterPro" id="IPR011009">
    <property type="entry name" value="Kinase-like_dom_sf"/>
</dbReference>
<dbReference type="Pfam" id="PF01636">
    <property type="entry name" value="APH"/>
    <property type="match status" value="1"/>
</dbReference>
<dbReference type="EMBL" id="FOOI01000017">
    <property type="protein sequence ID" value="SFH40810.1"/>
    <property type="molecule type" value="Genomic_DNA"/>
</dbReference>
<sequence>MAGMSPLGSYLEWQHAQVSTPRPVLADVVRRAVGSEIDRIERIVEGYSNEVYRVRCADAQDVVIRIPRFDDAPSPAASQGEARAIEGARAAGVPVPEILLLDTVRIDGAELPVMVQRTVPGRPLGDVIDGLSRRQRHDVLTEIGELIARINGIDVEHPLDWPTAMSADLANRQANRDRILAGGFSAPEFDRMLGLLQGYVRDHPCERWVLCHGDLGPKHIFVSGDDADGAAVRVSGIIDFGDWKPGPPVHDLAVLRVRGPLLELSPLLAGYGAPTGTAYRRQLDLHTLIIALGSLEIGVDENDHACIERSRRQIRRIVGDLDNPSST</sequence>
<evidence type="ECO:0000313" key="3">
    <source>
        <dbReference type="Proteomes" id="UP000199052"/>
    </source>
</evidence>
<dbReference type="PIRSF" id="PIRSF000707">
    <property type="entry name" value="Hygromycin-B_kinase"/>
    <property type="match status" value="1"/>
</dbReference>
<dbReference type="InterPro" id="IPR002575">
    <property type="entry name" value="Aminoglycoside_PTrfase"/>
</dbReference>
<feature type="domain" description="Aminoglycoside phosphotransferase" evidence="1">
    <location>
        <begin position="40"/>
        <end position="275"/>
    </location>
</feature>
<gene>
    <name evidence="2" type="ORF">SAMN05421678_11747</name>
</gene>
<dbReference type="InterPro" id="IPR016259">
    <property type="entry name" value="Hygromycin-B_Kinase"/>
</dbReference>
<dbReference type="PANTHER" id="PTHR21310">
    <property type="entry name" value="AMINOGLYCOSIDE PHOSPHOTRANSFERASE-RELATED-RELATED"/>
    <property type="match status" value="1"/>
</dbReference>
<dbReference type="Gene3D" id="3.30.200.20">
    <property type="entry name" value="Phosphorylase Kinase, domain 1"/>
    <property type="match status" value="1"/>
</dbReference>
<accession>A0A1I2ZSY5</accession>
<protein>
    <submittedName>
        <fullName evidence="2">Phosphotransferase enzyme family protein</fullName>
    </submittedName>
</protein>
<keyword evidence="2" id="KW-0808">Transferase</keyword>
<dbReference type="InterPro" id="IPR051678">
    <property type="entry name" value="AGP_Transferase"/>
</dbReference>
<dbReference type="PANTHER" id="PTHR21310:SF15">
    <property type="entry name" value="AMINOGLYCOSIDE PHOSPHOTRANSFERASE DOMAIN-CONTAINING PROTEIN"/>
    <property type="match status" value="1"/>
</dbReference>